<dbReference type="PANTHER" id="PTHR36919">
    <property type="entry name" value="BLR1215 PROTEIN"/>
    <property type="match status" value="1"/>
</dbReference>
<dbReference type="Pfam" id="PF09917">
    <property type="entry name" value="DUF2147"/>
    <property type="match status" value="1"/>
</dbReference>
<dbReference type="Gene3D" id="2.40.128.520">
    <property type="match status" value="1"/>
</dbReference>
<protein>
    <submittedName>
        <fullName evidence="3">DUF2147 domain-containing protein</fullName>
    </submittedName>
</protein>
<feature type="domain" description="DUF2147" evidence="2">
    <location>
        <begin position="34"/>
        <end position="150"/>
    </location>
</feature>
<evidence type="ECO:0000256" key="1">
    <source>
        <dbReference type="SAM" id="SignalP"/>
    </source>
</evidence>
<dbReference type="AlphaFoldDB" id="A0A964DY06"/>
<reference evidence="3" key="2">
    <citation type="submission" date="2021-01" db="EMBL/GenBank/DDBJ databases">
        <authorList>
            <person name="Mieszkin S."/>
            <person name="Pouder E."/>
            <person name="Alain K."/>
        </authorList>
    </citation>
    <scope>NUCLEOTIDE SEQUENCE</scope>
    <source>
        <strain evidence="3">HW T2.11</strain>
    </source>
</reference>
<sequence length="153" mass="16830">MRRRAWLMAGMAFAVTAGLGSGVARASDRSSPVGNWQTIDDKTNKPSGTMVIYQRDGLLFGRVTSIADPKMQTVLCHDCDGWAENKPVMGLEVLRDMHPNGAQWDGGTILNPQDGHVYHCRMHLGPEGQTLVLRGYIGLPMLGRTQTWQRLPG</sequence>
<evidence type="ECO:0000313" key="4">
    <source>
        <dbReference type="Proteomes" id="UP000708298"/>
    </source>
</evidence>
<organism evidence="3 4">
    <name type="scientific">Acidisoma silvae</name>
    <dbReference type="NCBI Taxonomy" id="2802396"/>
    <lineage>
        <taxon>Bacteria</taxon>
        <taxon>Pseudomonadati</taxon>
        <taxon>Pseudomonadota</taxon>
        <taxon>Alphaproteobacteria</taxon>
        <taxon>Acetobacterales</taxon>
        <taxon>Acidocellaceae</taxon>
        <taxon>Acidisoma</taxon>
    </lineage>
</organism>
<dbReference type="EMBL" id="JAESVB010000001">
    <property type="protein sequence ID" value="MCB8874263.1"/>
    <property type="molecule type" value="Genomic_DNA"/>
</dbReference>
<feature type="signal peptide" evidence="1">
    <location>
        <begin position="1"/>
        <end position="26"/>
    </location>
</feature>
<keyword evidence="4" id="KW-1185">Reference proteome</keyword>
<accession>A0A964DY06</accession>
<name>A0A964DY06_9PROT</name>
<gene>
    <name evidence="3" type="ORF">ASILVAE211_03635</name>
</gene>
<proteinExistence type="predicted"/>
<comment type="caution">
    <text evidence="3">The sequence shown here is derived from an EMBL/GenBank/DDBJ whole genome shotgun (WGS) entry which is preliminary data.</text>
</comment>
<evidence type="ECO:0000259" key="2">
    <source>
        <dbReference type="Pfam" id="PF09917"/>
    </source>
</evidence>
<keyword evidence="1" id="KW-0732">Signal</keyword>
<dbReference type="RefSeq" id="WP_227319909.1">
    <property type="nucleotide sequence ID" value="NZ_JAESVB010000001.1"/>
</dbReference>
<evidence type="ECO:0000313" key="3">
    <source>
        <dbReference type="EMBL" id="MCB8874263.1"/>
    </source>
</evidence>
<dbReference type="Proteomes" id="UP000708298">
    <property type="component" value="Unassembled WGS sequence"/>
</dbReference>
<dbReference type="InterPro" id="IPR019223">
    <property type="entry name" value="DUF2147"/>
</dbReference>
<reference evidence="3" key="1">
    <citation type="journal article" date="2021" name="Microorganisms">
        <title>Acidisoma silvae sp. nov. and Acidisomacellulosilytica sp. nov., Two Acidophilic Bacteria Isolated from Decaying Wood, Hydrolyzing Cellulose and Producing Poly-3-hydroxybutyrate.</title>
        <authorList>
            <person name="Mieszkin S."/>
            <person name="Pouder E."/>
            <person name="Uroz S."/>
            <person name="Simon-Colin C."/>
            <person name="Alain K."/>
        </authorList>
    </citation>
    <scope>NUCLEOTIDE SEQUENCE</scope>
    <source>
        <strain evidence="3">HW T2.11</strain>
    </source>
</reference>
<feature type="chain" id="PRO_5037033801" evidence="1">
    <location>
        <begin position="27"/>
        <end position="153"/>
    </location>
</feature>
<dbReference type="PANTHER" id="PTHR36919:SF3">
    <property type="entry name" value="BLL5882 PROTEIN"/>
    <property type="match status" value="1"/>
</dbReference>